<evidence type="ECO:0000256" key="10">
    <source>
        <dbReference type="RuleBase" id="RU351113"/>
    </source>
</evidence>
<keyword evidence="4 10" id="KW-0812">Transmembrane</keyword>
<sequence>MAEGEAYFDYMVQILKNYNLWYGYSTASIQGIILTMYSVLQIFLMLGLLSAAISQTYFYGMSYIVHDSAVFLPIGFMGLVIIIYMALNYSAIMKTASKFELFLNSFTVDWEEELIKNHMKDTRTVVTLMVNVISFYVLSTGAMHFNSISLHYFFGIFSKPVLLPLVLEKFMEGNFQLRPMFFVHVLLSLLYIKIAASIITVIALNIHFSGSAVGALQVLIKRLENVSKKTADGCHKLAADSDLRDTIQKHVELLNIVSDMMEWNGFIVSFTLTSCSILFCINAITVKKSIETKEYSSTCVWGSFLLVALAIGGTMCSRGQEIEKMSEELLRAMYNLPWYRESSKSRRNIVLMIAQGNRLISLDYKGLMRVNMVTYSEMVQKAYSYFMILGSVE</sequence>
<evidence type="ECO:0000256" key="3">
    <source>
        <dbReference type="ARBA" id="ARBA00022606"/>
    </source>
</evidence>
<evidence type="ECO:0000256" key="6">
    <source>
        <dbReference type="ARBA" id="ARBA00022989"/>
    </source>
</evidence>
<keyword evidence="6 10" id="KW-1133">Transmembrane helix</keyword>
<reference evidence="11" key="1">
    <citation type="submission" date="2016-01" db="EMBL/GenBank/DDBJ databases">
        <title>Candidate chemosensory genes identified in Adelphocoris lineolatus (Goeze) (Hemiptera: Miridae) by antennal transcriptome analysis.</title>
        <authorList>
            <person name="Xiao Y."/>
        </authorList>
    </citation>
    <scope>NUCLEOTIDE SEQUENCE</scope>
</reference>
<organism evidence="11">
    <name type="scientific">Adelphocoris lineolatus</name>
    <name type="common">Alfalfa plant bug</name>
    <dbReference type="NCBI Taxonomy" id="236346"/>
    <lineage>
        <taxon>Eukaryota</taxon>
        <taxon>Metazoa</taxon>
        <taxon>Ecdysozoa</taxon>
        <taxon>Arthropoda</taxon>
        <taxon>Hexapoda</taxon>
        <taxon>Insecta</taxon>
        <taxon>Pterygota</taxon>
        <taxon>Neoptera</taxon>
        <taxon>Paraneoptera</taxon>
        <taxon>Hemiptera</taxon>
        <taxon>Heteroptera</taxon>
        <taxon>Panheteroptera</taxon>
        <taxon>Cimicomorpha</taxon>
        <taxon>Miridae</taxon>
        <taxon>Mirini</taxon>
        <taxon>Adelphocoris</taxon>
    </lineage>
</organism>
<evidence type="ECO:0000256" key="9">
    <source>
        <dbReference type="ARBA" id="ARBA00023224"/>
    </source>
</evidence>
<evidence type="ECO:0000256" key="8">
    <source>
        <dbReference type="ARBA" id="ARBA00023170"/>
    </source>
</evidence>
<evidence type="ECO:0000256" key="4">
    <source>
        <dbReference type="ARBA" id="ARBA00022692"/>
    </source>
</evidence>
<accession>A0A2I4PH60</accession>
<proteinExistence type="evidence at transcript level"/>
<name>A0A2I4PH60_ADELI</name>
<evidence type="ECO:0000256" key="5">
    <source>
        <dbReference type="ARBA" id="ARBA00022725"/>
    </source>
</evidence>
<keyword evidence="3 10" id="KW-0716">Sensory transduction</keyword>
<dbReference type="Pfam" id="PF02949">
    <property type="entry name" value="7tm_6"/>
    <property type="match status" value="1"/>
</dbReference>
<dbReference type="AlphaFoldDB" id="A0A2I4PH60"/>
<feature type="transmembrane region" description="Helical" evidence="10">
    <location>
        <begin position="263"/>
        <end position="286"/>
    </location>
</feature>
<feature type="transmembrane region" description="Helical" evidence="10">
    <location>
        <begin position="298"/>
        <end position="315"/>
    </location>
</feature>
<evidence type="ECO:0000256" key="2">
    <source>
        <dbReference type="ARBA" id="ARBA00022475"/>
    </source>
</evidence>
<feature type="transmembrane region" description="Helical" evidence="10">
    <location>
        <begin position="150"/>
        <end position="167"/>
    </location>
</feature>
<evidence type="ECO:0000256" key="1">
    <source>
        <dbReference type="ARBA" id="ARBA00004651"/>
    </source>
</evidence>
<comment type="subcellular location">
    <subcellularLocation>
        <location evidence="1 10">Cell membrane</location>
        <topology evidence="1 10">Multi-pass membrane protein</topology>
    </subcellularLocation>
</comment>
<keyword evidence="2" id="KW-1003">Cell membrane</keyword>
<feature type="transmembrane region" description="Helical" evidence="10">
    <location>
        <begin position="179"/>
        <end position="204"/>
    </location>
</feature>
<dbReference type="GO" id="GO:0005886">
    <property type="term" value="C:plasma membrane"/>
    <property type="evidence" value="ECO:0007669"/>
    <property type="project" value="UniProtKB-SubCell"/>
</dbReference>
<dbReference type="GO" id="GO:0004984">
    <property type="term" value="F:olfactory receptor activity"/>
    <property type="evidence" value="ECO:0007669"/>
    <property type="project" value="InterPro"/>
</dbReference>
<keyword evidence="9 10" id="KW-0807">Transducer</keyword>
<feature type="transmembrane region" description="Helical" evidence="10">
    <location>
        <begin position="20"/>
        <end position="37"/>
    </location>
</feature>
<feature type="transmembrane region" description="Helical" evidence="10">
    <location>
        <begin position="70"/>
        <end position="89"/>
    </location>
</feature>
<evidence type="ECO:0000313" key="11">
    <source>
        <dbReference type="EMBL" id="APZ81475.1"/>
    </source>
</evidence>
<protein>
    <recommendedName>
        <fullName evidence="10">Odorant receptor</fullName>
    </recommendedName>
</protein>
<dbReference type="GO" id="GO:0005549">
    <property type="term" value="F:odorant binding"/>
    <property type="evidence" value="ECO:0007669"/>
    <property type="project" value="InterPro"/>
</dbReference>
<dbReference type="PANTHER" id="PTHR21137">
    <property type="entry name" value="ODORANT RECEPTOR"/>
    <property type="match status" value="1"/>
</dbReference>
<dbReference type="InterPro" id="IPR004117">
    <property type="entry name" value="7tm6_olfct_rcpt"/>
</dbReference>
<keyword evidence="8 10" id="KW-0675">Receptor</keyword>
<comment type="similarity">
    <text evidence="10">Belongs to the insect chemoreceptor superfamily. Heteromeric odorant receptor channel (TC 1.A.69) family.</text>
</comment>
<dbReference type="PANTHER" id="PTHR21137:SF35">
    <property type="entry name" value="ODORANT RECEPTOR 19A-RELATED"/>
    <property type="match status" value="1"/>
</dbReference>
<keyword evidence="7 10" id="KW-0472">Membrane</keyword>
<keyword evidence="5 10" id="KW-0552">Olfaction</keyword>
<feature type="transmembrane region" description="Helical" evidence="10">
    <location>
        <begin position="125"/>
        <end position="144"/>
    </location>
</feature>
<dbReference type="GO" id="GO:0007165">
    <property type="term" value="P:signal transduction"/>
    <property type="evidence" value="ECO:0007669"/>
    <property type="project" value="UniProtKB-KW"/>
</dbReference>
<dbReference type="EMBL" id="KU523653">
    <property type="protein sequence ID" value="APZ81475.1"/>
    <property type="molecule type" value="mRNA"/>
</dbReference>
<evidence type="ECO:0000256" key="7">
    <source>
        <dbReference type="ARBA" id="ARBA00023136"/>
    </source>
</evidence>